<dbReference type="RefSeq" id="WP_253360890.1">
    <property type="nucleotide sequence ID" value="NZ_JAIULA010000014.1"/>
</dbReference>
<evidence type="ECO:0000313" key="2">
    <source>
        <dbReference type="EMBL" id="MCP0887218.1"/>
    </source>
</evidence>
<comment type="caution">
    <text evidence="2">The sequence shown here is derived from an EMBL/GenBank/DDBJ whole genome shotgun (WGS) entry which is preliminary data.</text>
</comment>
<keyword evidence="3" id="KW-1185">Reference proteome</keyword>
<keyword evidence="1" id="KW-0472">Membrane</keyword>
<keyword evidence="1" id="KW-1133">Transmembrane helix</keyword>
<gene>
    <name evidence="2" type="ORF">LB941_07705</name>
</gene>
<evidence type="ECO:0000256" key="1">
    <source>
        <dbReference type="SAM" id="Phobius"/>
    </source>
</evidence>
<organism evidence="2 3">
    <name type="scientific">Ligilactobacillus ubinensis</name>
    <dbReference type="NCBI Taxonomy" id="2876789"/>
    <lineage>
        <taxon>Bacteria</taxon>
        <taxon>Bacillati</taxon>
        <taxon>Bacillota</taxon>
        <taxon>Bacilli</taxon>
        <taxon>Lactobacillales</taxon>
        <taxon>Lactobacillaceae</taxon>
        <taxon>Ligilactobacillus</taxon>
    </lineage>
</organism>
<feature type="transmembrane region" description="Helical" evidence="1">
    <location>
        <begin position="210"/>
        <end position="232"/>
    </location>
</feature>
<dbReference type="AlphaFoldDB" id="A0A9X2JLQ6"/>
<keyword evidence="1" id="KW-0812">Transmembrane</keyword>
<dbReference type="PROSITE" id="PS51257">
    <property type="entry name" value="PROKAR_LIPOPROTEIN"/>
    <property type="match status" value="1"/>
</dbReference>
<feature type="transmembrane region" description="Helical" evidence="1">
    <location>
        <begin position="21"/>
        <end position="40"/>
    </location>
</feature>
<proteinExistence type="predicted"/>
<protein>
    <submittedName>
        <fullName evidence="2">Uncharacterized protein</fullName>
    </submittedName>
</protein>
<reference evidence="2 3" key="1">
    <citation type="journal article" date="2023" name="Int. J. Syst. Evol. Microbiol.">
        <title>Ligilactobacillus ubinensis sp. nov., a novel species isolated from the wild ferment of a durian fruit (Durio zibethinus).</title>
        <authorList>
            <person name="Heng Y.C."/>
            <person name="Menon N."/>
            <person name="Chen B."/>
            <person name="Loo B.Z.L."/>
            <person name="Wong G.W.J."/>
            <person name="Lim A.C.H."/>
            <person name="Silvaraju S."/>
            <person name="Kittelmann S."/>
        </authorList>
    </citation>
    <scope>NUCLEOTIDE SEQUENCE [LARGE SCALE GENOMIC DNA]</scope>
    <source>
        <strain evidence="2 3">WILCCON 0076</strain>
    </source>
</reference>
<name>A0A9X2JLQ6_9LACO</name>
<dbReference type="Proteomes" id="UP001139006">
    <property type="component" value="Unassembled WGS sequence"/>
</dbReference>
<feature type="transmembrane region" description="Helical" evidence="1">
    <location>
        <begin position="185"/>
        <end position="203"/>
    </location>
</feature>
<accession>A0A9X2JLQ6</accession>
<feature type="transmembrane region" description="Helical" evidence="1">
    <location>
        <begin position="267"/>
        <end position="285"/>
    </location>
</feature>
<dbReference type="EMBL" id="JAIULA010000014">
    <property type="protein sequence ID" value="MCP0887218.1"/>
    <property type="molecule type" value="Genomic_DNA"/>
</dbReference>
<evidence type="ECO:0000313" key="3">
    <source>
        <dbReference type="Proteomes" id="UP001139006"/>
    </source>
</evidence>
<sequence>MQMSRSNRIPKDSGTHKGITWFVTFLLIITIGCTFIGFSLKKTILDADFSTNQLFQSKYINELYQNLNSEISNAASSAGVPSSMTSDLITKKQVKIDFKQALNNLYANKKTLFNTTTIANQVGKNIDQKAQAKGLSITGEYYTSLRSSFITTIQSEVSTELSSDGPLTKLQTMLQTIRSIANKSFMIGVIGSIILVILLLVLQSFNFLRWLYYLGVAGVWFGIPTVFVLTGLKAVDFVGTVVPTSAGIFSNMLEKFGNAILDVFQTYSLWVAAISFIVLIVGLVGSRIKR</sequence>